<proteinExistence type="predicted"/>
<evidence type="ECO:0000313" key="1">
    <source>
        <dbReference type="EMBL" id="ACM33987.1"/>
    </source>
</evidence>
<name>A0A9J9UC12_ACIET</name>
<organism evidence="1 2">
    <name type="scientific">Acidovorax ebreus (strain TPSY)</name>
    <name type="common">Diaphorobacter sp. (strain TPSY)</name>
    <dbReference type="NCBI Taxonomy" id="535289"/>
    <lineage>
        <taxon>Bacteria</taxon>
        <taxon>Pseudomonadati</taxon>
        <taxon>Pseudomonadota</taxon>
        <taxon>Betaproteobacteria</taxon>
        <taxon>Burkholderiales</taxon>
        <taxon>Comamonadaceae</taxon>
        <taxon>Diaphorobacter</taxon>
    </lineage>
</organism>
<dbReference type="RefSeq" id="WP_011806321.1">
    <property type="nucleotide sequence ID" value="NC_011992.1"/>
</dbReference>
<keyword evidence="2" id="KW-1185">Reference proteome</keyword>
<dbReference type="EMBL" id="CP001392">
    <property type="protein sequence ID" value="ACM33987.1"/>
    <property type="molecule type" value="Genomic_DNA"/>
</dbReference>
<dbReference type="AlphaFoldDB" id="A0A9J9UC12"/>
<sequence length="84" mass="9751">MALQTITTDDYLLYPSPRNAHRVVFEFQTFVPHPYALIDLPSFDLAGRYSLFSAHRKADAKMGQLVTFELEGDQQRFERLFVPD</sequence>
<evidence type="ECO:0000313" key="2">
    <source>
        <dbReference type="Proteomes" id="UP000000450"/>
    </source>
</evidence>
<gene>
    <name evidence="1" type="ordered locus">Dtpsy_2552</name>
</gene>
<reference evidence="1 2" key="1">
    <citation type="journal article" date="2010" name="J. Bacteriol.">
        <title>Completed genome sequence of the anaerobic iron-oxidizing bacterium Acidovorax ebreus strain TPSY.</title>
        <authorList>
            <person name="Byrne-Bailey K.G."/>
            <person name="Weber K.A."/>
            <person name="Chair A.H."/>
            <person name="Bose S."/>
            <person name="Knox T."/>
            <person name="Spanbauer T.L."/>
            <person name="Chertkov O."/>
            <person name="Coates J.D."/>
        </authorList>
    </citation>
    <scope>NUCLEOTIDE SEQUENCE [LARGE SCALE GENOMIC DNA]</scope>
    <source>
        <strain evidence="1 2">TPSY</strain>
    </source>
</reference>
<accession>A0A9J9UC12</accession>
<dbReference type="Proteomes" id="UP000000450">
    <property type="component" value="Chromosome"/>
</dbReference>
<dbReference type="KEGG" id="dia:Dtpsy_2552"/>
<protein>
    <submittedName>
        <fullName evidence="1">Uncharacterized protein</fullName>
    </submittedName>
</protein>